<gene>
    <name evidence="5" type="ORF">K2173_027009</name>
</gene>
<dbReference type="GO" id="GO:0008270">
    <property type="term" value="F:zinc ion binding"/>
    <property type="evidence" value="ECO:0007669"/>
    <property type="project" value="InterPro"/>
</dbReference>
<dbReference type="FunFam" id="1.25.40.10:FF:000073">
    <property type="entry name" value="Pentatricopeptide repeat-containing protein chloroplastic"/>
    <property type="match status" value="1"/>
</dbReference>
<dbReference type="Pfam" id="PF13041">
    <property type="entry name" value="PPR_2"/>
    <property type="match status" value="3"/>
</dbReference>
<evidence type="ECO:0000256" key="2">
    <source>
        <dbReference type="ARBA" id="ARBA00022737"/>
    </source>
</evidence>
<accession>A0AAV8TXR6</accession>
<dbReference type="PROSITE" id="PS51375">
    <property type="entry name" value="PPR"/>
    <property type="match status" value="3"/>
</dbReference>
<dbReference type="Gene3D" id="1.25.40.10">
    <property type="entry name" value="Tetratricopeptide repeat domain"/>
    <property type="match status" value="4"/>
</dbReference>
<dbReference type="Pfam" id="PF20431">
    <property type="entry name" value="E_motif"/>
    <property type="match status" value="1"/>
</dbReference>
<evidence type="ECO:0000256" key="1">
    <source>
        <dbReference type="ARBA" id="ARBA00006643"/>
    </source>
</evidence>
<dbReference type="Pfam" id="PF14432">
    <property type="entry name" value="DYW_deaminase"/>
    <property type="match status" value="1"/>
</dbReference>
<proteinExistence type="inferred from homology"/>
<dbReference type="InterPro" id="IPR046960">
    <property type="entry name" value="PPR_At4g14850-like_plant"/>
</dbReference>
<dbReference type="Proteomes" id="UP001159364">
    <property type="component" value="Linkage Group LG02"/>
</dbReference>
<evidence type="ECO:0000259" key="4">
    <source>
        <dbReference type="Pfam" id="PF14432"/>
    </source>
</evidence>
<dbReference type="PANTHER" id="PTHR47926:SF418">
    <property type="entry name" value="(WILD MALAYSIAN BANANA) HYPOTHETICAL PROTEIN"/>
    <property type="match status" value="1"/>
</dbReference>
<evidence type="ECO:0000313" key="6">
    <source>
        <dbReference type="Proteomes" id="UP001159364"/>
    </source>
</evidence>
<feature type="domain" description="DYW" evidence="4">
    <location>
        <begin position="604"/>
        <end position="695"/>
    </location>
</feature>
<feature type="repeat" description="PPR" evidence="3">
    <location>
        <begin position="99"/>
        <end position="133"/>
    </location>
</feature>
<dbReference type="FunFam" id="1.25.40.10:FF:000090">
    <property type="entry name" value="Pentatricopeptide repeat-containing protein, chloroplastic"/>
    <property type="match status" value="1"/>
</dbReference>
<dbReference type="InterPro" id="IPR046848">
    <property type="entry name" value="E_motif"/>
</dbReference>
<feature type="repeat" description="PPR" evidence="3">
    <location>
        <begin position="302"/>
        <end position="336"/>
    </location>
</feature>
<dbReference type="InterPro" id="IPR032867">
    <property type="entry name" value="DYW_dom"/>
</dbReference>
<dbReference type="InterPro" id="IPR011990">
    <property type="entry name" value="TPR-like_helical_dom_sf"/>
</dbReference>
<dbReference type="GO" id="GO:0009451">
    <property type="term" value="P:RNA modification"/>
    <property type="evidence" value="ECO:0007669"/>
    <property type="project" value="InterPro"/>
</dbReference>
<dbReference type="GO" id="GO:0003729">
    <property type="term" value="F:mRNA binding"/>
    <property type="evidence" value="ECO:0007669"/>
    <property type="project" value="UniProtKB-ARBA"/>
</dbReference>
<dbReference type="InterPro" id="IPR002885">
    <property type="entry name" value="PPR_rpt"/>
</dbReference>
<dbReference type="AlphaFoldDB" id="A0AAV8TXR6"/>
<dbReference type="FunFam" id="1.25.40.10:FF:000344">
    <property type="entry name" value="Pentatricopeptide repeat-containing protein"/>
    <property type="match status" value="1"/>
</dbReference>
<protein>
    <recommendedName>
        <fullName evidence="4">DYW domain-containing protein</fullName>
    </recommendedName>
</protein>
<organism evidence="5 6">
    <name type="scientific">Erythroxylum novogranatense</name>
    <dbReference type="NCBI Taxonomy" id="1862640"/>
    <lineage>
        <taxon>Eukaryota</taxon>
        <taxon>Viridiplantae</taxon>
        <taxon>Streptophyta</taxon>
        <taxon>Embryophyta</taxon>
        <taxon>Tracheophyta</taxon>
        <taxon>Spermatophyta</taxon>
        <taxon>Magnoliopsida</taxon>
        <taxon>eudicotyledons</taxon>
        <taxon>Gunneridae</taxon>
        <taxon>Pentapetalae</taxon>
        <taxon>rosids</taxon>
        <taxon>fabids</taxon>
        <taxon>Malpighiales</taxon>
        <taxon>Erythroxylaceae</taxon>
        <taxon>Erythroxylum</taxon>
    </lineage>
</organism>
<dbReference type="PANTHER" id="PTHR47926">
    <property type="entry name" value="PENTATRICOPEPTIDE REPEAT-CONTAINING PROTEIN"/>
    <property type="match status" value="1"/>
</dbReference>
<dbReference type="EMBL" id="JAIWQS010000002">
    <property type="protein sequence ID" value="KAJ8771832.1"/>
    <property type="molecule type" value="Genomic_DNA"/>
</dbReference>
<evidence type="ECO:0000313" key="5">
    <source>
        <dbReference type="EMBL" id="KAJ8771832.1"/>
    </source>
</evidence>
<evidence type="ECO:0000256" key="3">
    <source>
        <dbReference type="PROSITE-ProRule" id="PRU00708"/>
    </source>
</evidence>
<comment type="caution">
    <text evidence="5">The sequence shown here is derived from an EMBL/GenBank/DDBJ whole genome shotgun (WGS) entry which is preliminary data.</text>
</comment>
<sequence length="695" mass="78560">MKIALCPPHLPTPLFCQLLLHNTYHYYTPLHLHNLLNLTIRNPTTVLKHATQLHSQIITNNFIPVPSLFNTLLTLYSKCRHINQALLLFSSSSQRVSNNIVTWTTLITQLSHFNKPLLAFNFFNRMRRTGIHPNHFTFSAMLPVCSLTMILCHGQQMHSLICKHGYEAELFVGSSLLDMYAKCDDMASAIKVFDNMPQRNLVSWNSMIVGFLHNTLYDSSFLFFKEILRDESIIPDQVSFSSVLSSCANMGAVRAGKQVHGVAIKHGLIMLPYVRNSLLDLYCKCCLFPEAAALFQTMVSRDVVAWNVMIMGCSHNGYFEEGYKHFLSMKREGVMPDEASYSSVLHGSANFATLNQGSSIHNQVIKSGFLMNAWVSSSLITMYAKCGSFAYASRVFGDIEKHNAICWTAMISACQQHGRANQVIQLFEEMLGEGLKPDYVTFVCVISACSHTGRVEEGYIYFNSMKKVYDMSPQREHYACMVDLLGRAGRLEEAKIFIESMPLQPDSTTWGALLGACTNHGNLEMGRVIAKRLFELEPHNAGNYVMLSNIRIMRDKGIRKDIGCSWIDIRNSTFVFTAHDTSHPLKNKIDEMLRKLEDLVKQKGYVPEAEYAVNSGDGSKEKDLWYHSEKLALAYALLALPAGQPILIKKNLRTCGDCHTVMKFASDIFNRDIIVRDINRFHHFSGAFCSCGDYW</sequence>
<keyword evidence="6" id="KW-1185">Reference proteome</keyword>
<keyword evidence="2" id="KW-0677">Repeat</keyword>
<dbReference type="NCBIfam" id="TIGR00756">
    <property type="entry name" value="PPR"/>
    <property type="match status" value="3"/>
</dbReference>
<feature type="repeat" description="PPR" evidence="3">
    <location>
        <begin position="403"/>
        <end position="437"/>
    </location>
</feature>
<dbReference type="Pfam" id="PF01535">
    <property type="entry name" value="PPR"/>
    <property type="match status" value="3"/>
</dbReference>
<name>A0AAV8TXR6_9ROSI</name>
<reference evidence="5 6" key="1">
    <citation type="submission" date="2021-09" db="EMBL/GenBank/DDBJ databases">
        <title>Genomic insights and catalytic innovation underlie evolution of tropane alkaloids biosynthesis.</title>
        <authorList>
            <person name="Wang Y.-J."/>
            <person name="Tian T."/>
            <person name="Huang J.-P."/>
            <person name="Huang S.-X."/>
        </authorList>
    </citation>
    <scope>NUCLEOTIDE SEQUENCE [LARGE SCALE GENOMIC DNA]</scope>
    <source>
        <strain evidence="5">KIB-2018</strain>
        <tissue evidence="5">Leaf</tissue>
    </source>
</reference>
<comment type="similarity">
    <text evidence="1">Belongs to the PPR family. PCMP-H subfamily.</text>
</comment>